<dbReference type="RefSeq" id="WP_078789013.1">
    <property type="nucleotide sequence ID" value="NZ_FUWR01000002.1"/>
</dbReference>
<dbReference type="PANTHER" id="PTHR42837">
    <property type="entry name" value="REGULATOR OF SIGMA-E PROTEASE RSEP"/>
    <property type="match status" value="1"/>
</dbReference>
<evidence type="ECO:0000256" key="11">
    <source>
        <dbReference type="RuleBase" id="RU362031"/>
    </source>
</evidence>
<dbReference type="InterPro" id="IPR004387">
    <property type="entry name" value="Pept_M50_Zn"/>
</dbReference>
<organism evidence="13 14">
    <name type="scientific">Trichlorobacter thiogenes</name>
    <dbReference type="NCBI Taxonomy" id="115783"/>
    <lineage>
        <taxon>Bacteria</taxon>
        <taxon>Pseudomonadati</taxon>
        <taxon>Thermodesulfobacteriota</taxon>
        <taxon>Desulfuromonadia</taxon>
        <taxon>Geobacterales</taxon>
        <taxon>Geobacteraceae</taxon>
        <taxon>Trichlorobacter</taxon>
    </lineage>
</organism>
<dbReference type="SUPFAM" id="SSF50156">
    <property type="entry name" value="PDZ domain-like"/>
    <property type="match status" value="1"/>
</dbReference>
<dbReference type="Proteomes" id="UP000190102">
    <property type="component" value="Unassembled WGS sequence"/>
</dbReference>
<comment type="subcellular location">
    <subcellularLocation>
        <location evidence="2">Membrane</location>
        <topology evidence="2">Multi-pass membrane protein</topology>
    </subcellularLocation>
</comment>
<dbReference type="Pfam" id="PF02163">
    <property type="entry name" value="Peptidase_M50"/>
    <property type="match status" value="1"/>
</dbReference>
<dbReference type="EC" id="3.4.24.-" evidence="11"/>
<dbReference type="InterPro" id="IPR041489">
    <property type="entry name" value="PDZ_6"/>
</dbReference>
<evidence type="ECO:0000256" key="8">
    <source>
        <dbReference type="ARBA" id="ARBA00022989"/>
    </source>
</evidence>
<keyword evidence="5 11" id="KW-0812">Transmembrane</keyword>
<dbReference type="PROSITE" id="PS50106">
    <property type="entry name" value="PDZ"/>
    <property type="match status" value="1"/>
</dbReference>
<evidence type="ECO:0000256" key="10">
    <source>
        <dbReference type="ARBA" id="ARBA00023136"/>
    </source>
</evidence>
<reference evidence="14" key="1">
    <citation type="submission" date="2017-02" db="EMBL/GenBank/DDBJ databases">
        <authorList>
            <person name="Varghese N."/>
            <person name="Submissions S."/>
        </authorList>
    </citation>
    <scope>NUCLEOTIDE SEQUENCE [LARGE SCALE GENOMIC DNA]</scope>
    <source>
        <strain evidence="14">ATCC BAA-34</strain>
    </source>
</reference>
<dbReference type="SMART" id="SM00228">
    <property type="entry name" value="PDZ"/>
    <property type="match status" value="1"/>
</dbReference>
<dbReference type="PANTHER" id="PTHR42837:SF2">
    <property type="entry name" value="MEMBRANE METALLOPROTEASE ARASP2, CHLOROPLASTIC-RELATED"/>
    <property type="match status" value="1"/>
</dbReference>
<evidence type="ECO:0000313" key="13">
    <source>
        <dbReference type="EMBL" id="SJZ48505.1"/>
    </source>
</evidence>
<gene>
    <name evidence="13" type="ORF">SAMN02745119_00718</name>
</gene>
<keyword evidence="8 11" id="KW-1133">Transmembrane helix</keyword>
<keyword evidence="7 11" id="KW-0862">Zinc</keyword>
<name>A0A1T4L1B9_9BACT</name>
<evidence type="ECO:0000313" key="14">
    <source>
        <dbReference type="Proteomes" id="UP000190102"/>
    </source>
</evidence>
<dbReference type="NCBIfam" id="TIGR00054">
    <property type="entry name" value="RIP metalloprotease RseP"/>
    <property type="match status" value="1"/>
</dbReference>
<dbReference type="InterPro" id="IPR001478">
    <property type="entry name" value="PDZ"/>
</dbReference>
<feature type="transmembrane region" description="Helical" evidence="11">
    <location>
        <begin position="6"/>
        <end position="25"/>
    </location>
</feature>
<keyword evidence="11" id="KW-0479">Metal-binding</keyword>
<dbReference type="InterPro" id="IPR008915">
    <property type="entry name" value="Peptidase_M50"/>
</dbReference>
<evidence type="ECO:0000256" key="4">
    <source>
        <dbReference type="ARBA" id="ARBA00022670"/>
    </source>
</evidence>
<evidence type="ECO:0000256" key="3">
    <source>
        <dbReference type="ARBA" id="ARBA00007931"/>
    </source>
</evidence>
<feature type="transmembrane region" description="Helical" evidence="11">
    <location>
        <begin position="346"/>
        <end position="365"/>
    </location>
</feature>
<evidence type="ECO:0000256" key="9">
    <source>
        <dbReference type="ARBA" id="ARBA00023049"/>
    </source>
</evidence>
<dbReference type="EMBL" id="FUWR01000002">
    <property type="protein sequence ID" value="SJZ48505.1"/>
    <property type="molecule type" value="Genomic_DNA"/>
</dbReference>
<evidence type="ECO:0000259" key="12">
    <source>
        <dbReference type="PROSITE" id="PS50106"/>
    </source>
</evidence>
<dbReference type="AlphaFoldDB" id="A0A1T4L1B9"/>
<evidence type="ECO:0000256" key="5">
    <source>
        <dbReference type="ARBA" id="ARBA00022692"/>
    </source>
</evidence>
<dbReference type="GO" id="GO:0004222">
    <property type="term" value="F:metalloendopeptidase activity"/>
    <property type="evidence" value="ECO:0007669"/>
    <property type="project" value="InterPro"/>
</dbReference>
<evidence type="ECO:0000256" key="7">
    <source>
        <dbReference type="ARBA" id="ARBA00022833"/>
    </source>
</evidence>
<feature type="transmembrane region" description="Helical" evidence="11">
    <location>
        <begin position="297"/>
        <end position="316"/>
    </location>
</feature>
<dbReference type="Gene3D" id="2.30.42.10">
    <property type="match status" value="1"/>
</dbReference>
<keyword evidence="9 11" id="KW-0482">Metalloprotease</keyword>
<comment type="similarity">
    <text evidence="3 11">Belongs to the peptidase M50B family.</text>
</comment>
<dbReference type="InterPro" id="IPR036034">
    <property type="entry name" value="PDZ_sf"/>
</dbReference>
<dbReference type="GO" id="GO:0046872">
    <property type="term" value="F:metal ion binding"/>
    <property type="evidence" value="ECO:0007669"/>
    <property type="project" value="UniProtKB-KW"/>
</dbReference>
<feature type="domain" description="PDZ" evidence="12">
    <location>
        <begin position="140"/>
        <end position="201"/>
    </location>
</feature>
<evidence type="ECO:0000256" key="2">
    <source>
        <dbReference type="ARBA" id="ARBA00004141"/>
    </source>
</evidence>
<comment type="cofactor">
    <cofactor evidence="1 11">
        <name>Zn(2+)</name>
        <dbReference type="ChEBI" id="CHEBI:29105"/>
    </cofactor>
</comment>
<keyword evidence="4 13" id="KW-0645">Protease</keyword>
<dbReference type="GO" id="GO:0006508">
    <property type="term" value="P:proteolysis"/>
    <property type="evidence" value="ECO:0007669"/>
    <property type="project" value="UniProtKB-KW"/>
</dbReference>
<dbReference type="CDD" id="cd23081">
    <property type="entry name" value="cpPDZ_EcRseP-like"/>
    <property type="match status" value="1"/>
</dbReference>
<dbReference type="STRING" id="115783.SAMN02745119_00718"/>
<feature type="transmembrane region" description="Helical" evidence="11">
    <location>
        <begin position="116"/>
        <end position="138"/>
    </location>
</feature>
<keyword evidence="10 11" id="KW-0472">Membrane</keyword>
<dbReference type="GO" id="GO:0016020">
    <property type="term" value="C:membrane"/>
    <property type="evidence" value="ECO:0007669"/>
    <property type="project" value="UniProtKB-SubCell"/>
</dbReference>
<evidence type="ECO:0000256" key="1">
    <source>
        <dbReference type="ARBA" id="ARBA00001947"/>
    </source>
</evidence>
<dbReference type="OrthoDB" id="9782003at2"/>
<sequence length="376" mass="41348">MIVVNFIIVLGILIFVHEFGHFIVAKWMGVKVEKFSLGFGPKLFGRQIGETEYLISAFPLGGYVKMFGEGGFSEIEMIEQEYEREAPGSKPVEAYKLTPADEARSFAHKTIPQRMAIVFAGPFFNMVFAWLLLITLYMTGMPILKATVGEIFPNRPAALAGIQKGDLITAVNGQRIIQWEDFSAHMAKAPASVTLSITRAGKPVTVELKPQIGETKNLFGEIIKKPIIGVSPAYDFVTERFGLVDAFKLGNAKTVEVTKLTVLSLVKLFQGVVPLNSLGGPMMIADMANKAAQTGGATFFMLLAVVSINLGILNLLPVPVLDGGHLMFYTIEAIIRRPVPQKVREYAQQAGMVLLVGMMVLAFYNDIIRYFFTSKL</sequence>
<accession>A0A1T4L1B9</accession>
<dbReference type="Pfam" id="PF17820">
    <property type="entry name" value="PDZ_6"/>
    <property type="match status" value="1"/>
</dbReference>
<dbReference type="CDD" id="cd06163">
    <property type="entry name" value="S2P-M50_PDZ_RseP-like"/>
    <property type="match status" value="1"/>
</dbReference>
<evidence type="ECO:0000256" key="6">
    <source>
        <dbReference type="ARBA" id="ARBA00022801"/>
    </source>
</evidence>
<protein>
    <recommendedName>
        <fullName evidence="11">Zinc metalloprotease</fullName>
        <ecNumber evidence="11">3.4.24.-</ecNumber>
    </recommendedName>
</protein>
<keyword evidence="14" id="KW-1185">Reference proteome</keyword>
<proteinExistence type="inferred from homology"/>
<keyword evidence="6 11" id="KW-0378">Hydrolase</keyword>